<accession>A0A6G7YNG5</accession>
<keyword evidence="13" id="KW-1185">Reference proteome</keyword>
<sequence length="145" mass="14910">MTFAFRAALAASAIALVAVPASAKQHQVKMLNNGASGLMVFEPAFLKVAPGDSVKFLATQKGHNAEIVAGMTPGPGFKGKINEEIVVTFSKEGLYGYKCLPHTGMGMVGLVQVGKPVNKGSATAAAAKLPGLGKKRMTALLAQAK</sequence>
<gene>
    <name evidence="12" type="ORF">G7077_04550</name>
</gene>
<dbReference type="GO" id="GO:0009055">
    <property type="term" value="F:electron transfer activity"/>
    <property type="evidence" value="ECO:0007669"/>
    <property type="project" value="InterPro"/>
</dbReference>
<dbReference type="InterPro" id="IPR028871">
    <property type="entry name" value="BlueCu_1_BS"/>
</dbReference>
<comment type="cofactor">
    <cofactor evidence="9">
        <name>Cu cation</name>
        <dbReference type="ChEBI" id="CHEBI:23378"/>
    </cofactor>
    <text evidence="9">Binds 1 copper ion per subunit.</text>
</comment>
<feature type="binding site" evidence="9">
    <location>
        <position position="102"/>
    </location>
    <ligand>
        <name>Cu cation</name>
        <dbReference type="ChEBI" id="CHEBI:23378"/>
    </ligand>
</feature>
<evidence type="ECO:0000256" key="5">
    <source>
        <dbReference type="ARBA" id="ARBA00022764"/>
    </source>
</evidence>
<dbReference type="PRINTS" id="PR00156">
    <property type="entry name" value="COPPERBLUE"/>
</dbReference>
<protein>
    <recommendedName>
        <fullName evidence="2 8">Pseudoazurin</fullName>
    </recommendedName>
</protein>
<feature type="domain" description="Blue (type 1) copper" evidence="11">
    <location>
        <begin position="29"/>
        <end position="113"/>
    </location>
</feature>
<dbReference type="SUPFAM" id="SSF49503">
    <property type="entry name" value="Cupredoxins"/>
    <property type="match status" value="1"/>
</dbReference>
<evidence type="ECO:0000256" key="9">
    <source>
        <dbReference type="PIRSR" id="PIRSR602386-1"/>
    </source>
</evidence>
<dbReference type="Pfam" id="PF00127">
    <property type="entry name" value="Copper-bind"/>
    <property type="match status" value="1"/>
</dbReference>
<dbReference type="InterPro" id="IPR002386">
    <property type="entry name" value="Amicyanin/Pseudoazurin"/>
</dbReference>
<dbReference type="PRINTS" id="PR00155">
    <property type="entry name" value="AMICYANIN"/>
</dbReference>
<feature type="binding site" evidence="9">
    <location>
        <position position="107"/>
    </location>
    <ligand>
        <name>Cu cation</name>
        <dbReference type="ChEBI" id="CHEBI:23378"/>
    </ligand>
</feature>
<evidence type="ECO:0000256" key="3">
    <source>
        <dbReference type="ARBA" id="ARBA00022448"/>
    </source>
</evidence>
<evidence type="ECO:0000256" key="6">
    <source>
        <dbReference type="ARBA" id="ARBA00022982"/>
    </source>
</evidence>
<evidence type="ECO:0000256" key="7">
    <source>
        <dbReference type="ARBA" id="ARBA00023008"/>
    </source>
</evidence>
<keyword evidence="6" id="KW-0249">Electron transport</keyword>
<keyword evidence="7 9" id="KW-0186">Copper</keyword>
<feature type="binding site" evidence="9">
    <location>
        <position position="99"/>
    </location>
    <ligand>
        <name>Cu cation</name>
        <dbReference type="ChEBI" id="CHEBI:23378"/>
    </ligand>
</feature>
<evidence type="ECO:0000313" key="13">
    <source>
        <dbReference type="Proteomes" id="UP000503222"/>
    </source>
</evidence>
<keyword evidence="3" id="KW-0813">Transport</keyword>
<dbReference type="CDD" id="cd04218">
    <property type="entry name" value="Pseudoazurin"/>
    <property type="match status" value="1"/>
</dbReference>
<evidence type="ECO:0000256" key="10">
    <source>
        <dbReference type="SAM" id="SignalP"/>
    </source>
</evidence>
<evidence type="ECO:0000256" key="1">
    <source>
        <dbReference type="ARBA" id="ARBA00004418"/>
    </source>
</evidence>
<reference evidence="12 13" key="1">
    <citation type="submission" date="2020-03" db="EMBL/GenBank/DDBJ databases">
        <title>Sphingomonas sp. nov., isolated from fish.</title>
        <authorList>
            <person name="Hyun D.-W."/>
            <person name="Bae J.-W."/>
        </authorList>
    </citation>
    <scope>NUCLEOTIDE SEQUENCE [LARGE SCALE GENOMIC DNA]</scope>
    <source>
        <strain evidence="12 13">HDW15B</strain>
    </source>
</reference>
<dbReference type="EMBL" id="CP049869">
    <property type="protein sequence ID" value="QIK78282.1"/>
    <property type="molecule type" value="Genomic_DNA"/>
</dbReference>
<proteinExistence type="predicted"/>
<evidence type="ECO:0000256" key="8">
    <source>
        <dbReference type="NCBIfam" id="TIGR02375"/>
    </source>
</evidence>
<feature type="binding site" evidence="9">
    <location>
        <position position="63"/>
    </location>
    <ligand>
        <name>Cu cation</name>
        <dbReference type="ChEBI" id="CHEBI:23378"/>
    </ligand>
</feature>
<keyword evidence="5" id="KW-0574">Periplasm</keyword>
<dbReference type="RefSeq" id="WP_166410675.1">
    <property type="nucleotide sequence ID" value="NZ_CP049869.1"/>
</dbReference>
<feature type="chain" id="PRO_5026135525" description="Pseudoazurin" evidence="10">
    <location>
        <begin position="24"/>
        <end position="145"/>
    </location>
</feature>
<dbReference type="PROSITE" id="PS00196">
    <property type="entry name" value="COPPER_BLUE"/>
    <property type="match status" value="1"/>
</dbReference>
<comment type="subcellular location">
    <subcellularLocation>
        <location evidence="1">Periplasm</location>
    </subcellularLocation>
</comment>
<evidence type="ECO:0000256" key="2">
    <source>
        <dbReference type="ARBA" id="ARBA00016984"/>
    </source>
</evidence>
<dbReference type="InterPro" id="IPR012745">
    <property type="entry name" value="Pseudoazurin"/>
</dbReference>
<name>A0A6G7YNG5_9SPHN</name>
<organism evidence="12 13">
    <name type="scientific">Sphingomonas piscis</name>
    <dbReference type="NCBI Taxonomy" id="2714943"/>
    <lineage>
        <taxon>Bacteria</taxon>
        <taxon>Pseudomonadati</taxon>
        <taxon>Pseudomonadota</taxon>
        <taxon>Alphaproteobacteria</taxon>
        <taxon>Sphingomonadales</taxon>
        <taxon>Sphingomonadaceae</taxon>
        <taxon>Sphingomonas</taxon>
    </lineage>
</organism>
<dbReference type="GO" id="GO:0042597">
    <property type="term" value="C:periplasmic space"/>
    <property type="evidence" value="ECO:0007669"/>
    <property type="project" value="UniProtKB-SubCell"/>
</dbReference>
<dbReference type="InterPro" id="IPR008972">
    <property type="entry name" value="Cupredoxin"/>
</dbReference>
<evidence type="ECO:0000313" key="12">
    <source>
        <dbReference type="EMBL" id="QIK78282.1"/>
    </source>
</evidence>
<dbReference type="GO" id="GO:0005507">
    <property type="term" value="F:copper ion binding"/>
    <property type="evidence" value="ECO:0007669"/>
    <property type="project" value="UniProtKB-UniRule"/>
</dbReference>
<dbReference type="InterPro" id="IPR001235">
    <property type="entry name" value="Copper_blue_Plastocyanin"/>
</dbReference>
<keyword evidence="10" id="KW-0732">Signal</keyword>
<dbReference type="InterPro" id="IPR000923">
    <property type="entry name" value="BlueCu_1"/>
</dbReference>
<keyword evidence="4 9" id="KW-0479">Metal-binding</keyword>
<dbReference type="AlphaFoldDB" id="A0A6G7YNG5"/>
<dbReference type="NCBIfam" id="TIGR02375">
    <property type="entry name" value="pseudoazurin"/>
    <property type="match status" value="1"/>
</dbReference>
<evidence type="ECO:0000256" key="4">
    <source>
        <dbReference type="ARBA" id="ARBA00022723"/>
    </source>
</evidence>
<dbReference type="Gene3D" id="2.60.40.420">
    <property type="entry name" value="Cupredoxins - blue copper proteins"/>
    <property type="match status" value="1"/>
</dbReference>
<dbReference type="KEGG" id="spii:G7077_04550"/>
<feature type="signal peptide" evidence="10">
    <location>
        <begin position="1"/>
        <end position="23"/>
    </location>
</feature>
<evidence type="ECO:0000259" key="11">
    <source>
        <dbReference type="Pfam" id="PF00127"/>
    </source>
</evidence>
<dbReference type="Proteomes" id="UP000503222">
    <property type="component" value="Chromosome"/>
</dbReference>